<sequence length="145" mass="15459">MVMRSWTAPPANDSQAPRGACRSQHWPAGASASSLSAALATPAPRQLEQDMYRDTVTLTVSAEQRGRESEAVDNPNVAIGLESVEPGVLKLHFEGQLDAPENATHICFSLTIGLTYYGPILDGAASENGGWMTFESDMLDPAQLA</sequence>
<comment type="caution">
    <text evidence="2">The sequence shown here is derived from an EMBL/GenBank/DDBJ whole genome shotgun (WGS) entry which is preliminary data.</text>
</comment>
<accession>A0A3M5DC86</accession>
<protein>
    <submittedName>
        <fullName evidence="2">Uncharacterized protein</fullName>
    </submittedName>
</protein>
<reference evidence="2 3" key="1">
    <citation type="submission" date="2018-08" db="EMBL/GenBank/DDBJ databases">
        <title>Recombination of ecologically and evolutionarily significant loci maintains genetic cohesion in the Pseudomonas syringae species complex.</title>
        <authorList>
            <person name="Dillon M."/>
            <person name="Thakur S."/>
            <person name="Almeida R.N.D."/>
            <person name="Weir B.S."/>
            <person name="Guttman D.S."/>
        </authorList>
    </citation>
    <scope>NUCLEOTIDE SEQUENCE [LARGE SCALE GENOMIC DNA]</scope>
    <source>
        <strain evidence="2 3">ICMP 7846</strain>
    </source>
</reference>
<name>A0A3M5DC86_PSEAI</name>
<evidence type="ECO:0000313" key="2">
    <source>
        <dbReference type="EMBL" id="RMS46843.1"/>
    </source>
</evidence>
<evidence type="ECO:0000256" key="1">
    <source>
        <dbReference type="SAM" id="MobiDB-lite"/>
    </source>
</evidence>
<gene>
    <name evidence="2" type="ORF">ALP65_03172</name>
</gene>
<evidence type="ECO:0000313" key="3">
    <source>
        <dbReference type="Proteomes" id="UP000270834"/>
    </source>
</evidence>
<dbReference type="AlphaFoldDB" id="A0A3M5DC86"/>
<proteinExistence type="predicted"/>
<dbReference type="EMBL" id="RBSQ01001194">
    <property type="protein sequence ID" value="RMS46843.1"/>
    <property type="molecule type" value="Genomic_DNA"/>
</dbReference>
<dbReference type="Proteomes" id="UP000270834">
    <property type="component" value="Unassembled WGS sequence"/>
</dbReference>
<organism evidence="2 3">
    <name type="scientific">Pseudomonas aeruginosa</name>
    <dbReference type="NCBI Taxonomy" id="287"/>
    <lineage>
        <taxon>Bacteria</taxon>
        <taxon>Pseudomonadati</taxon>
        <taxon>Pseudomonadota</taxon>
        <taxon>Gammaproteobacteria</taxon>
        <taxon>Pseudomonadales</taxon>
        <taxon>Pseudomonadaceae</taxon>
        <taxon>Pseudomonas</taxon>
    </lineage>
</organism>
<feature type="region of interest" description="Disordered" evidence="1">
    <location>
        <begin position="1"/>
        <end position="27"/>
    </location>
</feature>